<evidence type="ECO:0000313" key="9">
    <source>
        <dbReference type="Proteomes" id="UP000189703"/>
    </source>
</evidence>
<evidence type="ECO:0000256" key="2">
    <source>
        <dbReference type="ARBA" id="ARBA00022695"/>
    </source>
</evidence>
<dbReference type="AlphaFoldDB" id="A0A1U7ZIM9"/>
<keyword evidence="4" id="KW-0255">Endonuclease</keyword>
<feature type="compositionally biased region" description="Basic and acidic residues" evidence="7">
    <location>
        <begin position="171"/>
        <end position="182"/>
    </location>
</feature>
<keyword evidence="6" id="KW-0695">RNA-directed DNA polymerase</keyword>
<keyword evidence="5" id="KW-0378">Hydrolase</keyword>
<dbReference type="PANTHER" id="PTHR34072:SF57">
    <property type="entry name" value="RNA-DIRECTED DNA POLYMERASE"/>
    <property type="match status" value="1"/>
</dbReference>
<dbReference type="Pfam" id="PF17917">
    <property type="entry name" value="RT_RNaseH"/>
    <property type="match status" value="1"/>
</dbReference>
<dbReference type="PANTHER" id="PTHR34072">
    <property type="entry name" value="ENZYMATIC POLYPROTEIN-RELATED"/>
    <property type="match status" value="1"/>
</dbReference>
<feature type="region of interest" description="Disordered" evidence="7">
    <location>
        <begin position="171"/>
        <end position="213"/>
    </location>
</feature>
<evidence type="ECO:0000313" key="10">
    <source>
        <dbReference type="RefSeq" id="XP_010248137.1"/>
    </source>
</evidence>
<dbReference type="Proteomes" id="UP000189703">
    <property type="component" value="Unplaced"/>
</dbReference>
<feature type="domain" description="Reverse transcriptase RNase H-like" evidence="8">
    <location>
        <begin position="225"/>
        <end position="259"/>
    </location>
</feature>
<dbReference type="GeneID" id="104591037"/>
<evidence type="ECO:0000256" key="3">
    <source>
        <dbReference type="ARBA" id="ARBA00022722"/>
    </source>
</evidence>
<organism evidence="9 10">
    <name type="scientific">Nelumbo nucifera</name>
    <name type="common">Sacred lotus</name>
    <dbReference type="NCBI Taxonomy" id="4432"/>
    <lineage>
        <taxon>Eukaryota</taxon>
        <taxon>Viridiplantae</taxon>
        <taxon>Streptophyta</taxon>
        <taxon>Embryophyta</taxon>
        <taxon>Tracheophyta</taxon>
        <taxon>Spermatophyta</taxon>
        <taxon>Magnoliopsida</taxon>
        <taxon>Proteales</taxon>
        <taxon>Nelumbonaceae</taxon>
        <taxon>Nelumbo</taxon>
    </lineage>
</organism>
<protein>
    <submittedName>
        <fullName evidence="10">Uncharacterized protein LOC104591037</fullName>
    </submittedName>
</protein>
<dbReference type="RefSeq" id="XP_010248137.1">
    <property type="nucleotide sequence ID" value="XM_010249835.1"/>
</dbReference>
<feature type="non-terminal residue" evidence="10">
    <location>
        <position position="331"/>
    </location>
</feature>
<dbReference type="eggNOG" id="KOG0017">
    <property type="taxonomic scope" value="Eukaryota"/>
</dbReference>
<feature type="region of interest" description="Disordered" evidence="7">
    <location>
        <begin position="130"/>
        <end position="156"/>
    </location>
</feature>
<evidence type="ECO:0000256" key="4">
    <source>
        <dbReference type="ARBA" id="ARBA00022759"/>
    </source>
</evidence>
<dbReference type="InParanoid" id="A0A1U7ZIM9"/>
<evidence type="ECO:0000256" key="5">
    <source>
        <dbReference type="ARBA" id="ARBA00022801"/>
    </source>
</evidence>
<feature type="compositionally biased region" description="Polar residues" evidence="7">
    <location>
        <begin position="183"/>
        <end position="192"/>
    </location>
</feature>
<dbReference type="GO" id="GO:0016787">
    <property type="term" value="F:hydrolase activity"/>
    <property type="evidence" value="ECO:0007669"/>
    <property type="project" value="UniProtKB-KW"/>
</dbReference>
<evidence type="ECO:0000259" key="8">
    <source>
        <dbReference type="Pfam" id="PF17917"/>
    </source>
</evidence>
<proteinExistence type="predicted"/>
<keyword evidence="9" id="KW-1185">Reference proteome</keyword>
<keyword evidence="3" id="KW-0540">Nuclease</keyword>
<dbReference type="OrthoDB" id="1739755at2759"/>
<keyword evidence="2" id="KW-0548">Nucleotidyltransferase</keyword>
<dbReference type="GO" id="GO:0003964">
    <property type="term" value="F:RNA-directed DNA polymerase activity"/>
    <property type="evidence" value="ECO:0007669"/>
    <property type="project" value="UniProtKB-KW"/>
</dbReference>
<dbReference type="OMA" id="MAIGNTQ"/>
<accession>A0A1U7ZIM9</accession>
<dbReference type="GO" id="GO:0004519">
    <property type="term" value="F:endonuclease activity"/>
    <property type="evidence" value="ECO:0007669"/>
    <property type="project" value="UniProtKB-KW"/>
</dbReference>
<name>A0A1U7ZIM9_NELNU</name>
<sequence length="331" mass="37435">MAIGNTQTVKACGICSTPGHLTDMCPTLQDEPYEQANAVGGFPQKRYNPYSNTYNAGWRDHPILNYGTKPFGFQHQHQTRPPAPPYSASPNSGMSLDEIVEALATNTQQFQQEMGTSIRNLENQVSQLATAMSRMESQSSGRLPSQTTTNPKQNASAIMLRSRKELNELYQETSKDTTRKETPSQTDSSGKPPQSKVITPPFPSRFRKSKKEEQDKDILETFRKVEVIVYFDHAALKYLLAKKEAKTRLIHWILLLQEFNLEIRNKKGAENLVADHLSRLTTSEEATPLKDEFPDEHLFAIQEGTSWYADIVNYLVTRTIPGELTRAQRDI</sequence>
<dbReference type="KEGG" id="nnu:104591037"/>
<evidence type="ECO:0000256" key="7">
    <source>
        <dbReference type="SAM" id="MobiDB-lite"/>
    </source>
</evidence>
<gene>
    <name evidence="10" type="primary">LOC104591037</name>
</gene>
<reference evidence="10" key="1">
    <citation type="submission" date="2025-08" db="UniProtKB">
        <authorList>
            <consortium name="RefSeq"/>
        </authorList>
    </citation>
    <scope>IDENTIFICATION</scope>
</reference>
<dbReference type="InterPro" id="IPR041373">
    <property type="entry name" value="RT_RNaseH"/>
</dbReference>
<keyword evidence="1" id="KW-0808">Transferase</keyword>
<evidence type="ECO:0000256" key="6">
    <source>
        <dbReference type="ARBA" id="ARBA00022918"/>
    </source>
</evidence>
<evidence type="ECO:0000256" key="1">
    <source>
        <dbReference type="ARBA" id="ARBA00022679"/>
    </source>
</evidence>